<name>A0AA94WPL6_9BACI</name>
<dbReference type="RefSeq" id="WP_148965381.1">
    <property type="nucleotide sequence ID" value="NZ_VTEU01000002.1"/>
</dbReference>
<accession>A0AA94WPL6</accession>
<dbReference type="Proteomes" id="UP000323393">
    <property type="component" value="Unassembled WGS sequence"/>
</dbReference>
<proteinExistence type="predicted"/>
<gene>
    <name evidence="1" type="ORF">FZC74_07030</name>
</gene>
<dbReference type="EMBL" id="VTEU01000002">
    <property type="protein sequence ID" value="TYS59902.1"/>
    <property type="molecule type" value="Genomic_DNA"/>
</dbReference>
<evidence type="ECO:0000313" key="1">
    <source>
        <dbReference type="EMBL" id="TYS59902.1"/>
    </source>
</evidence>
<comment type="caution">
    <text evidence="1">The sequence shown here is derived from an EMBL/GenBank/DDBJ whole genome shotgun (WGS) entry which is preliminary data.</text>
</comment>
<sequence length="153" mass="17981">MNLKDKNYAENLLKRIFVGSRLYGLEFGIGPGSIKIRFIHLQPLEQKPFTLWVNMESKWAVFTVEPVYNQEIPTISEEEMYQYIIELRRKKVVNVSLGEREPHLLIHFEDEKTLYVNGHHDHYECWQAGDDDGEGWLVVAMPGDDIAFWEPED</sequence>
<evidence type="ECO:0000313" key="2">
    <source>
        <dbReference type="Proteomes" id="UP000323393"/>
    </source>
</evidence>
<protein>
    <submittedName>
        <fullName evidence="1">Uncharacterized protein</fullName>
    </submittedName>
</protein>
<reference evidence="1 2" key="1">
    <citation type="submission" date="2019-08" db="EMBL/GenBank/DDBJ databases">
        <title>Bacillus genomes from the desert of Cuatro Cienegas, Coahuila.</title>
        <authorList>
            <person name="Olmedo-Alvarez G."/>
        </authorList>
    </citation>
    <scope>NUCLEOTIDE SEQUENCE [LARGE SCALE GENOMIC DNA]</scope>
    <source>
        <strain evidence="1 2">CH88_3T</strain>
    </source>
</reference>
<dbReference type="AlphaFoldDB" id="A0AA94WPL6"/>
<organism evidence="1 2">
    <name type="scientific">Sutcliffiella horikoshii</name>
    <dbReference type="NCBI Taxonomy" id="79883"/>
    <lineage>
        <taxon>Bacteria</taxon>
        <taxon>Bacillati</taxon>
        <taxon>Bacillota</taxon>
        <taxon>Bacilli</taxon>
        <taxon>Bacillales</taxon>
        <taxon>Bacillaceae</taxon>
        <taxon>Sutcliffiella</taxon>
    </lineage>
</organism>